<evidence type="ECO:0000313" key="2">
    <source>
        <dbReference type="Proteomes" id="UP000282926"/>
    </source>
</evidence>
<comment type="caution">
    <text evidence="1">The sequence shown here is derived from an EMBL/GenBank/DDBJ whole genome shotgun (WGS) entry which is preliminary data.</text>
</comment>
<organism evidence="1 2">
    <name type="scientific">Lujinxingia sediminis</name>
    <dbReference type="NCBI Taxonomy" id="2480984"/>
    <lineage>
        <taxon>Bacteria</taxon>
        <taxon>Deltaproteobacteria</taxon>
        <taxon>Bradymonadales</taxon>
        <taxon>Lujinxingiaceae</taxon>
        <taxon>Lujinxingia</taxon>
    </lineage>
</organism>
<evidence type="ECO:0008006" key="3">
    <source>
        <dbReference type="Google" id="ProtNLM"/>
    </source>
</evidence>
<keyword evidence="2" id="KW-1185">Reference proteome</keyword>
<sequence>MEAIRRALPHPDTLARHAGAALTLALRPEDPQVERALVSMLLESDPATREIAARALAHLPGSFEDATLERVIRAADISVQRIQHSGAAPVVMALAWTLRAVARRIPTDAKQEPTPELRALGIVALNLPGQHRPLEVASLELLDTLSLRATEAWPDDQLNRLISIASGDEAKSASHAADILVRIASQGLHALDRAGANLLLDPQHQRIPLLARSASDAAYQRLSELGEHDDPEVRHAAHDALASLRRRRNDADFIEAHFIPGPSKD</sequence>
<accession>A0ABY0CY21</accession>
<dbReference type="SUPFAM" id="SSF48371">
    <property type="entry name" value="ARM repeat"/>
    <property type="match status" value="1"/>
</dbReference>
<reference evidence="1 2" key="1">
    <citation type="submission" date="2019-01" db="EMBL/GenBank/DDBJ databases">
        <title>Lujinxingia litoralis gen. nov., sp. nov. and Lujinxingia sediminis gen. nov., sp. nov., new members in the order Bradymonadales, isolated from coastal sediment.</title>
        <authorList>
            <person name="Li C.-M."/>
        </authorList>
    </citation>
    <scope>NUCLEOTIDE SEQUENCE [LARGE SCALE GENOMIC DNA]</scope>
    <source>
        <strain evidence="1 2">SEH01</strain>
    </source>
</reference>
<proteinExistence type="predicted"/>
<dbReference type="InterPro" id="IPR011989">
    <property type="entry name" value="ARM-like"/>
</dbReference>
<evidence type="ECO:0000313" key="1">
    <source>
        <dbReference type="EMBL" id="RVU48782.1"/>
    </source>
</evidence>
<dbReference type="Proteomes" id="UP000282926">
    <property type="component" value="Unassembled WGS sequence"/>
</dbReference>
<protein>
    <recommendedName>
        <fullName evidence="3">HEAT repeat domain-containing protein</fullName>
    </recommendedName>
</protein>
<gene>
    <name evidence="1" type="ORF">EA187_04955</name>
</gene>
<dbReference type="InterPro" id="IPR016024">
    <property type="entry name" value="ARM-type_fold"/>
</dbReference>
<name>A0ABY0CY21_9DELT</name>
<dbReference type="EMBL" id="SADD01000001">
    <property type="protein sequence ID" value="RVU48782.1"/>
    <property type="molecule type" value="Genomic_DNA"/>
</dbReference>
<dbReference type="Gene3D" id="1.25.10.10">
    <property type="entry name" value="Leucine-rich Repeat Variant"/>
    <property type="match status" value="1"/>
</dbReference>